<keyword evidence="2" id="KW-0808">Transferase</keyword>
<evidence type="ECO:0000313" key="2">
    <source>
        <dbReference type="EMBL" id="PQP25160.1"/>
    </source>
</evidence>
<protein>
    <submittedName>
        <fullName evidence="2">Glycosyl transferase</fullName>
    </submittedName>
</protein>
<dbReference type="EMBL" id="PUIO01000009">
    <property type="protein sequence ID" value="PQP25160.1"/>
    <property type="molecule type" value="Genomic_DNA"/>
</dbReference>
<dbReference type="SUPFAM" id="SSF53448">
    <property type="entry name" value="Nucleotide-diphospho-sugar transferases"/>
    <property type="match status" value="1"/>
</dbReference>
<dbReference type="AlphaFoldDB" id="A0A2S8JDS3"/>
<comment type="caution">
    <text evidence="2">The sequence shown here is derived from an EMBL/GenBank/DDBJ whole genome shotgun (WGS) entry which is preliminary data.</text>
</comment>
<accession>A0A2S8JDS3</accession>
<proteinExistence type="predicted"/>
<feature type="domain" description="Glycosyltransferase 2-like" evidence="1">
    <location>
        <begin position="17"/>
        <end position="136"/>
    </location>
</feature>
<dbReference type="Pfam" id="PF00535">
    <property type="entry name" value="Glycos_transf_2"/>
    <property type="match status" value="1"/>
</dbReference>
<dbReference type="CDD" id="cd04186">
    <property type="entry name" value="GT_2_like_c"/>
    <property type="match status" value="1"/>
</dbReference>
<reference evidence="3" key="1">
    <citation type="submission" date="2018-02" db="EMBL/GenBank/DDBJ databases">
        <title>Draft genome sequencing of Rhodococcus opacus KU647198.</title>
        <authorList>
            <person name="Zheng B.-X."/>
        </authorList>
    </citation>
    <scope>NUCLEOTIDE SEQUENCE [LARGE SCALE GENOMIC DNA]</scope>
    <source>
        <strain evidence="3">04-OD7</strain>
    </source>
</reference>
<evidence type="ECO:0000313" key="3">
    <source>
        <dbReference type="Proteomes" id="UP000239290"/>
    </source>
</evidence>
<dbReference type="Gene3D" id="3.90.550.10">
    <property type="entry name" value="Spore Coat Polysaccharide Biosynthesis Protein SpsA, Chain A"/>
    <property type="match status" value="1"/>
</dbReference>
<gene>
    <name evidence="2" type="ORF">C5613_09975</name>
</gene>
<dbReference type="Proteomes" id="UP000239290">
    <property type="component" value="Unassembled WGS sequence"/>
</dbReference>
<dbReference type="GO" id="GO:0016740">
    <property type="term" value="F:transferase activity"/>
    <property type="evidence" value="ECO:0007669"/>
    <property type="project" value="UniProtKB-KW"/>
</dbReference>
<dbReference type="InterPro" id="IPR001173">
    <property type="entry name" value="Glyco_trans_2-like"/>
</dbReference>
<evidence type="ECO:0000259" key="1">
    <source>
        <dbReference type="Pfam" id="PF00535"/>
    </source>
</evidence>
<dbReference type="InterPro" id="IPR029044">
    <property type="entry name" value="Nucleotide-diphossugar_trans"/>
</dbReference>
<dbReference type="PANTHER" id="PTHR43179:SF7">
    <property type="entry name" value="RHAMNOSYLTRANSFERASE WBBL"/>
    <property type="match status" value="1"/>
</dbReference>
<name>A0A2S8JDS3_RHOOP</name>
<sequence length="339" mass="37071">MDMSAPEEARGDGCTISVVIVTYNSAAVIEQCLSALGSGPELDIIVVDNNSIDDTIVRVSEVCPSARVIRSEENLGFAGGVNRGVSEARGEHVLLLNPDAVVDAESVFALSRTLDADGSIGIVAPLLDKPGERLAIRECGRQPDLWRVLCHYSGLSRLAGYSPLVEGLYLLKRHSSVDPRDVDWVSGACMLVRRDTWMRLGGLSRRWFMYAEDIEFCLRVKESGERVVTVPSVAGVHLIGESSTTPTVSRVPNSAWVVNMYDLYKLRLSRTRLQNIGWKWAVAGGLFARSAAYKLRAGSESDQENDWGAESVKFRVFAQDLLAVSSARMTSESESRSSL</sequence>
<dbReference type="PANTHER" id="PTHR43179">
    <property type="entry name" value="RHAMNOSYLTRANSFERASE WBBL"/>
    <property type="match status" value="1"/>
</dbReference>
<organism evidence="2 3">
    <name type="scientific">Rhodococcus opacus</name>
    <name type="common">Nocardia opaca</name>
    <dbReference type="NCBI Taxonomy" id="37919"/>
    <lineage>
        <taxon>Bacteria</taxon>
        <taxon>Bacillati</taxon>
        <taxon>Actinomycetota</taxon>
        <taxon>Actinomycetes</taxon>
        <taxon>Mycobacteriales</taxon>
        <taxon>Nocardiaceae</taxon>
        <taxon>Rhodococcus</taxon>
    </lineage>
</organism>